<feature type="transmembrane region" description="Helical" evidence="8">
    <location>
        <begin position="907"/>
        <end position="927"/>
    </location>
</feature>
<dbReference type="Pfam" id="PF00005">
    <property type="entry name" value="ABC_tran"/>
    <property type="match status" value="2"/>
</dbReference>
<feature type="transmembrane region" description="Helical" evidence="8">
    <location>
        <begin position="823"/>
        <end position="843"/>
    </location>
</feature>
<proteinExistence type="predicted"/>
<keyword evidence="2 8" id="KW-0812">Transmembrane</keyword>
<keyword evidence="4 11" id="KW-0067">ATP-binding</keyword>
<dbReference type="Proteomes" id="UP000664617">
    <property type="component" value="Unassembled WGS sequence"/>
</dbReference>
<dbReference type="PANTHER" id="PTHR24221">
    <property type="entry name" value="ATP-BINDING CASSETTE SUB-FAMILY B"/>
    <property type="match status" value="1"/>
</dbReference>
<feature type="transmembrane region" description="Helical" evidence="8">
    <location>
        <begin position="727"/>
        <end position="753"/>
    </location>
</feature>
<dbReference type="Gene3D" id="3.40.50.300">
    <property type="entry name" value="P-loop containing nucleotide triphosphate hydrolases"/>
    <property type="match status" value="2"/>
</dbReference>
<feature type="compositionally biased region" description="Basic and acidic residues" evidence="7">
    <location>
        <begin position="11"/>
        <end position="23"/>
    </location>
</feature>
<evidence type="ECO:0000259" key="9">
    <source>
        <dbReference type="PROSITE" id="PS50893"/>
    </source>
</evidence>
<evidence type="ECO:0000256" key="2">
    <source>
        <dbReference type="ARBA" id="ARBA00022692"/>
    </source>
</evidence>
<evidence type="ECO:0000256" key="3">
    <source>
        <dbReference type="ARBA" id="ARBA00022741"/>
    </source>
</evidence>
<feature type="transmembrane region" description="Helical" evidence="8">
    <location>
        <begin position="258"/>
        <end position="278"/>
    </location>
</feature>
<keyword evidence="12" id="KW-1185">Reference proteome</keyword>
<dbReference type="PANTHER" id="PTHR24221:SF654">
    <property type="entry name" value="ATP-BINDING CASSETTE SUB-FAMILY B MEMBER 6"/>
    <property type="match status" value="1"/>
</dbReference>
<comment type="subcellular location">
    <subcellularLocation>
        <location evidence="1">Cell membrane</location>
        <topology evidence="1">Multi-pass membrane protein</topology>
    </subcellularLocation>
</comment>
<feature type="transmembrane region" description="Helical" evidence="8">
    <location>
        <begin position="689"/>
        <end position="715"/>
    </location>
</feature>
<dbReference type="InterPro" id="IPR039421">
    <property type="entry name" value="Type_1_exporter"/>
</dbReference>
<feature type="region of interest" description="Disordered" evidence="7">
    <location>
        <begin position="639"/>
        <end position="672"/>
    </location>
</feature>
<dbReference type="Pfam" id="PF00664">
    <property type="entry name" value="ABC_membrane"/>
    <property type="match status" value="1"/>
</dbReference>
<feature type="domain" description="ABC transmembrane type-1" evidence="10">
    <location>
        <begin position="694"/>
        <end position="950"/>
    </location>
</feature>
<dbReference type="GO" id="GO:0005524">
    <property type="term" value="F:ATP binding"/>
    <property type="evidence" value="ECO:0007669"/>
    <property type="project" value="UniProtKB-KW"/>
</dbReference>
<protein>
    <submittedName>
        <fullName evidence="11">ABC transporter ATP-binding protein</fullName>
    </submittedName>
</protein>
<dbReference type="InterPro" id="IPR003439">
    <property type="entry name" value="ABC_transporter-like_ATP-bd"/>
</dbReference>
<evidence type="ECO:0000256" key="7">
    <source>
        <dbReference type="SAM" id="MobiDB-lite"/>
    </source>
</evidence>
<keyword evidence="3" id="KW-0547">Nucleotide-binding</keyword>
<dbReference type="SMART" id="SM00382">
    <property type="entry name" value="AAA"/>
    <property type="match status" value="2"/>
</dbReference>
<organism evidence="11 12">
    <name type="scientific">Myceligenerans salitolerans</name>
    <dbReference type="NCBI Taxonomy" id="1230528"/>
    <lineage>
        <taxon>Bacteria</taxon>
        <taxon>Bacillati</taxon>
        <taxon>Actinomycetota</taxon>
        <taxon>Actinomycetes</taxon>
        <taxon>Micrococcales</taxon>
        <taxon>Promicromonosporaceae</taxon>
        <taxon>Myceligenerans</taxon>
    </lineage>
</organism>
<keyword evidence="6 8" id="KW-0472">Membrane</keyword>
<reference evidence="12" key="1">
    <citation type="submission" date="2023-07" db="EMBL/GenBank/DDBJ databases">
        <title>Myceligenerans salitolerans sp. nov., a halotolerant actinomycete isolated from a salt lake in Xinjiang, China.</title>
        <authorList>
            <person name="Guan T."/>
        </authorList>
    </citation>
    <scope>NUCLEOTIDE SEQUENCE [LARGE SCALE GENOMIC DNA]</scope>
    <source>
        <strain evidence="12">XHU 5031</strain>
    </source>
</reference>
<accession>A0ABS3I6D1</accession>
<evidence type="ECO:0000256" key="4">
    <source>
        <dbReference type="ARBA" id="ARBA00022840"/>
    </source>
</evidence>
<feature type="domain" description="ABC transporter" evidence="9">
    <location>
        <begin position="344"/>
        <end position="577"/>
    </location>
</feature>
<feature type="transmembrane region" description="Helical" evidence="8">
    <location>
        <begin position="933"/>
        <end position="960"/>
    </location>
</feature>
<evidence type="ECO:0000256" key="5">
    <source>
        <dbReference type="ARBA" id="ARBA00022989"/>
    </source>
</evidence>
<dbReference type="InterPro" id="IPR027417">
    <property type="entry name" value="P-loop_NTPase"/>
</dbReference>
<dbReference type="RefSeq" id="WP_207274536.1">
    <property type="nucleotide sequence ID" value="NZ_JAFMPK010000027.1"/>
</dbReference>
<feature type="transmembrane region" description="Helical" evidence="8">
    <location>
        <begin position="35"/>
        <end position="54"/>
    </location>
</feature>
<feature type="region of interest" description="Disordered" evidence="7">
    <location>
        <begin position="1"/>
        <end position="23"/>
    </location>
</feature>
<evidence type="ECO:0000256" key="8">
    <source>
        <dbReference type="SAM" id="Phobius"/>
    </source>
</evidence>
<dbReference type="InterPro" id="IPR036640">
    <property type="entry name" value="ABC1_TM_sf"/>
</dbReference>
<dbReference type="EMBL" id="JAFMPK010000027">
    <property type="protein sequence ID" value="MBO0608562.1"/>
    <property type="molecule type" value="Genomic_DNA"/>
</dbReference>
<dbReference type="SUPFAM" id="SSF90123">
    <property type="entry name" value="ABC transporter transmembrane region"/>
    <property type="match status" value="2"/>
</dbReference>
<evidence type="ECO:0000256" key="1">
    <source>
        <dbReference type="ARBA" id="ARBA00004651"/>
    </source>
</evidence>
<evidence type="ECO:0000313" key="11">
    <source>
        <dbReference type="EMBL" id="MBO0608562.1"/>
    </source>
</evidence>
<evidence type="ECO:0000313" key="12">
    <source>
        <dbReference type="Proteomes" id="UP000664617"/>
    </source>
</evidence>
<feature type="domain" description="ABC transporter" evidence="9">
    <location>
        <begin position="1009"/>
        <end position="1231"/>
    </location>
</feature>
<evidence type="ECO:0000259" key="10">
    <source>
        <dbReference type="PROSITE" id="PS50929"/>
    </source>
</evidence>
<feature type="transmembrane region" description="Helical" evidence="8">
    <location>
        <begin position="66"/>
        <end position="84"/>
    </location>
</feature>
<feature type="region of interest" description="Disordered" evidence="7">
    <location>
        <begin position="986"/>
        <end position="1005"/>
    </location>
</feature>
<keyword evidence="5 8" id="KW-1133">Transmembrane helix</keyword>
<dbReference type="PROSITE" id="PS50893">
    <property type="entry name" value="ABC_TRANSPORTER_2"/>
    <property type="match status" value="2"/>
</dbReference>
<dbReference type="Gene3D" id="1.20.1560.10">
    <property type="entry name" value="ABC transporter type 1, transmembrane domain"/>
    <property type="match status" value="2"/>
</dbReference>
<dbReference type="SUPFAM" id="SSF52540">
    <property type="entry name" value="P-loop containing nucleoside triphosphate hydrolases"/>
    <property type="match status" value="2"/>
</dbReference>
<dbReference type="InterPro" id="IPR011527">
    <property type="entry name" value="ABC1_TM_dom"/>
</dbReference>
<comment type="caution">
    <text evidence="11">The sequence shown here is derived from an EMBL/GenBank/DDBJ whole genome shotgun (WGS) entry which is preliminary data.</text>
</comment>
<name>A0ABS3I6D1_9MICO</name>
<gene>
    <name evidence="11" type="ORF">J0911_05900</name>
</gene>
<dbReference type="InterPro" id="IPR003593">
    <property type="entry name" value="AAA+_ATPase"/>
</dbReference>
<sequence length="1231" mass="129011">MVQATISPPRRATETRDERVAGDPSRTLDLRRLRGPVAATSLIALVIAVTAQAYGAVVAGRLAEGATLAGVVLLAACLVGGAFLDSAGQVAWAGVTDRAEGRLRGDLLRAAMHQPLDTLNEQAVGEILDRVDDDTHAVGQLVRRQMWGAARSVVGCVPMWIIAGLQWWPAWFLFPVLVALTWLLIRGLLSRIVKLKVVEEAAWTDHAAAFEEAVAARDDLRTSLGRAFAIRRLAGLSAEVHRRLEAVVKVESRMLRRAGVTLHALLAGVAVVAAALAADGALGIDQLVTLFLVTAGFVAQTDMLIHHLPDIQEGLGALTRIKQMLGVAPEPEGGEPVPEPPLDLELRDLHFSYSEGTFALQGVDLAVPAGETVALVGRTGSGKSTLAGLLSRAVEPPRGAVFLGGVDVRDLDLQALRASVGVVTQRTEILAGTLAENIALFADVSREQIEAAVAELGLADWADGLPDGLDTLLGPGGTRLSAGEEQLVAFARLLVRHVQVVVLDEATARMDPLTEARVVAAADRLLTGRTGVLIAHRLTTIERAGQVAVLDHGRVVQQGRRAELVTAPGPFRDLLAASASHAAEDGLLEEEPGAAETTGVVSAAGIASETVPPVRGAELAAAGAAASPSSGDVVRVPGVGATTPGTAATGGGGVGTKRRRGTPPEVHDPGDGPSLARTVVHAVFVRPAWGVFGVVLFLLFSMINAAGVLTTFLWGRIVEGIDSGEGIPLAEFIGIPVLLIASPIMLAHAIYVYPKWWIDILLRVRMSVMAGQTRQRRLPATPPGEIVARAMDADRFVNYTDRWIDFVNGLIVVSVATLVGRSWLVGAVLLSVMAISAAASAIGRPIAGRSATRSSAARARFGRALVSALDSARTVKLAARTPEVHAHLRRVDGGRVKAAIFEHRVQAVLEGVPGVVLQSGVVVAWALLLQGTWSLATTLMVAGAVAGFGWFGMVAGMVITEAPGTRNWQKATARFAGGVDLVDQPEGVDLPTGTAPQPAPGPREPLDRLELRDLTAVHDDGTIGVSGVDLTVRRGELVLLLGQVGSGKSSLLSSMAGLMEHTGEIRWNGAEVADAQTFLRPGQVAYVAQIPRVLSGTFADNVRLDHERDLDGPVEAARLAPDIADAGGPHSLVGHRGVRLSGGQVQRLALARALAADAELLLADDVSSALDATTEIELWAALRERGTTVIGATSKRAALARADRVVVLEEGEVAAVGPWRELAPKWSHLAG</sequence>
<evidence type="ECO:0000256" key="6">
    <source>
        <dbReference type="ARBA" id="ARBA00023136"/>
    </source>
</evidence>
<feature type="transmembrane region" description="Helical" evidence="8">
    <location>
        <begin position="171"/>
        <end position="189"/>
    </location>
</feature>
<dbReference type="PROSITE" id="PS50929">
    <property type="entry name" value="ABC_TM1F"/>
    <property type="match status" value="2"/>
</dbReference>
<feature type="domain" description="ABC transmembrane type-1" evidence="10">
    <location>
        <begin position="37"/>
        <end position="313"/>
    </location>
</feature>